<name>A0A0V1I280_9BILA</name>
<keyword evidence="2" id="KW-1185">Reference proteome</keyword>
<proteinExistence type="predicted"/>
<comment type="caution">
    <text evidence="1">The sequence shown here is derived from an EMBL/GenBank/DDBJ whole genome shotgun (WGS) entry which is preliminary data.</text>
</comment>
<dbReference type="EMBL" id="JYDP01000010">
    <property type="protein sequence ID" value="KRZ16656.1"/>
    <property type="molecule type" value="Genomic_DNA"/>
</dbReference>
<sequence>MDFRSTKWLIKFVETKFPYYWVQFRKRHCLSCRRESACQSVITAMTAATVTGSVLNQAGSPFPFQMNVK</sequence>
<accession>A0A0V1I280</accession>
<dbReference type="AlphaFoldDB" id="A0A0V1I280"/>
<gene>
    <name evidence="1" type="ORF">T11_13713</name>
</gene>
<organism evidence="1 2">
    <name type="scientific">Trichinella zimbabwensis</name>
    <dbReference type="NCBI Taxonomy" id="268475"/>
    <lineage>
        <taxon>Eukaryota</taxon>
        <taxon>Metazoa</taxon>
        <taxon>Ecdysozoa</taxon>
        <taxon>Nematoda</taxon>
        <taxon>Enoplea</taxon>
        <taxon>Dorylaimia</taxon>
        <taxon>Trichinellida</taxon>
        <taxon>Trichinellidae</taxon>
        <taxon>Trichinella</taxon>
    </lineage>
</organism>
<dbReference type="Proteomes" id="UP000055024">
    <property type="component" value="Unassembled WGS sequence"/>
</dbReference>
<reference evidence="1 2" key="1">
    <citation type="submission" date="2015-01" db="EMBL/GenBank/DDBJ databases">
        <title>Evolution of Trichinella species and genotypes.</title>
        <authorList>
            <person name="Korhonen P.K."/>
            <person name="Edoardo P."/>
            <person name="Giuseppe L.R."/>
            <person name="Gasser R.B."/>
        </authorList>
    </citation>
    <scope>NUCLEOTIDE SEQUENCE [LARGE SCALE GENOMIC DNA]</scope>
    <source>
        <strain evidence="1">ISS1029</strain>
    </source>
</reference>
<evidence type="ECO:0000313" key="2">
    <source>
        <dbReference type="Proteomes" id="UP000055024"/>
    </source>
</evidence>
<evidence type="ECO:0000313" key="1">
    <source>
        <dbReference type="EMBL" id="KRZ16656.1"/>
    </source>
</evidence>
<protein>
    <submittedName>
        <fullName evidence="1">Uncharacterized protein</fullName>
    </submittedName>
</protein>